<dbReference type="AlphaFoldDB" id="A0A073CK38"/>
<evidence type="ECO:0000256" key="1">
    <source>
        <dbReference type="ARBA" id="ARBA00006226"/>
    </source>
</evidence>
<comment type="similarity">
    <text evidence="1">Belongs to the RelE toxin family.</text>
</comment>
<evidence type="ECO:0000313" key="4">
    <source>
        <dbReference type="Proteomes" id="UP000027395"/>
    </source>
</evidence>
<name>A0A073CK38_PLAA1</name>
<dbReference type="Gene3D" id="3.30.2310.20">
    <property type="entry name" value="RelE-like"/>
    <property type="match status" value="1"/>
</dbReference>
<accession>A0A073CK38</accession>
<dbReference type="InterPro" id="IPR035093">
    <property type="entry name" value="RelE/ParE_toxin_dom_sf"/>
</dbReference>
<dbReference type="PANTHER" id="PTHR33755">
    <property type="entry name" value="TOXIN PARE1-RELATED"/>
    <property type="match status" value="1"/>
</dbReference>
<evidence type="ECO:0000256" key="2">
    <source>
        <dbReference type="ARBA" id="ARBA00022649"/>
    </source>
</evidence>
<dbReference type="PATRIC" id="fig|388467.6.peg.3448"/>
<organism evidence="3 4">
    <name type="scientific">Planktothrix agardhii (strain NIVA-CYA 126/8)</name>
    <dbReference type="NCBI Taxonomy" id="388467"/>
    <lineage>
        <taxon>Bacteria</taxon>
        <taxon>Bacillati</taxon>
        <taxon>Cyanobacteriota</taxon>
        <taxon>Cyanophyceae</taxon>
        <taxon>Oscillatoriophycideae</taxon>
        <taxon>Oscillatoriales</taxon>
        <taxon>Microcoleaceae</taxon>
        <taxon>Planktothrix</taxon>
    </lineage>
</organism>
<reference evidence="3 4" key="1">
    <citation type="journal article" date="2014" name="Appl. Environ. Microbiol.">
        <title>Elucidation of insertion elements encoded on plasmids and in vitro construction of shuttle vectors from the toxic cyanobacterium Planktothrix.</title>
        <authorList>
            <person name="Christiansen G."/>
            <person name="Goesmann A."/>
            <person name="Kurmayer R."/>
        </authorList>
    </citation>
    <scope>NUCLEOTIDE SEQUENCE [LARGE SCALE GENOMIC DNA]</scope>
    <source>
        <strain evidence="3 4">NIVA-CYA 126/8</strain>
    </source>
</reference>
<dbReference type="InterPro" id="IPR051803">
    <property type="entry name" value="TA_system_RelE-like_toxin"/>
</dbReference>
<dbReference type="PANTHER" id="PTHR33755:SF5">
    <property type="entry name" value="TYPE II TOXIN-ANTITOXIN SYSTEM RELE_PARE FAMILY TOXIN"/>
    <property type="match status" value="1"/>
</dbReference>
<dbReference type="STRING" id="388467.A19Y_3501"/>
<dbReference type="SUPFAM" id="SSF143011">
    <property type="entry name" value="RelE-like"/>
    <property type="match status" value="1"/>
</dbReference>
<dbReference type="Proteomes" id="UP000027395">
    <property type="component" value="Chromosome"/>
</dbReference>
<dbReference type="InterPro" id="IPR007712">
    <property type="entry name" value="RelE/ParE_toxin"/>
</dbReference>
<dbReference type="Pfam" id="PF05016">
    <property type="entry name" value="ParE_toxin"/>
    <property type="match status" value="1"/>
</dbReference>
<dbReference type="eggNOG" id="COG3668">
    <property type="taxonomic scope" value="Bacteria"/>
</dbReference>
<evidence type="ECO:0008006" key="5">
    <source>
        <dbReference type="Google" id="ProtNLM"/>
    </source>
</evidence>
<dbReference type="GeneID" id="77288070"/>
<protein>
    <recommendedName>
        <fullName evidence="5">Plasmid stabilization system protein</fullName>
    </recommendedName>
</protein>
<evidence type="ECO:0000313" key="3">
    <source>
        <dbReference type="EMBL" id="KEI68267.1"/>
    </source>
</evidence>
<proteinExistence type="inferred from homology"/>
<keyword evidence="2" id="KW-1277">Toxin-antitoxin system</keyword>
<sequence length="100" mass="11205">MGYQVVWSPQAIDDIDAIAAYIARDSISYAAAVVQRIIDVTRNLSKAPEAGMIVQEFGDENIREQFAYTYRVIYQIQEDIVTIASVIHGKALLNIELSQQ</sequence>
<dbReference type="RefSeq" id="WP_026786044.1">
    <property type="nucleotide sequence ID" value="NZ_CM002803.1"/>
</dbReference>
<dbReference type="EMBL" id="CM002803">
    <property type="protein sequence ID" value="KEI68267.1"/>
    <property type="molecule type" value="Genomic_DNA"/>
</dbReference>
<gene>
    <name evidence="3" type="ORF">A19Y_3501</name>
</gene>
<keyword evidence="4" id="KW-1185">Reference proteome</keyword>
<dbReference type="HOGENOM" id="CLU_147162_4_2_3"/>